<accession>A0A1Y6KUP4</accession>
<dbReference type="Proteomes" id="UP000196485">
    <property type="component" value="Unassembled WGS sequence"/>
</dbReference>
<protein>
    <recommendedName>
        <fullName evidence="5">DUF2541 domain-containing protein</fullName>
    </recommendedName>
</protein>
<name>A0A1Y6KUP4_9GAMM</name>
<gene>
    <name evidence="3" type="ORF">PAQU9191_01141</name>
</gene>
<dbReference type="AlphaFoldDB" id="A0A1Y6KUP4"/>
<dbReference type="EMBL" id="FYAH01000002">
    <property type="protein sequence ID" value="SMY15910.1"/>
    <property type="molecule type" value="Genomic_DNA"/>
</dbReference>
<reference evidence="4" key="1">
    <citation type="submission" date="2017-06" db="EMBL/GenBank/DDBJ databases">
        <authorList>
            <person name="Rodrigo-Torres L."/>
            <person name="Arahal R. D."/>
            <person name="Lucena T."/>
        </authorList>
    </citation>
    <scope>NUCLEOTIDE SEQUENCE [LARGE SCALE GENOMIC DNA]</scope>
    <source>
        <strain evidence="4">type strain: CECT 9192</strain>
    </source>
</reference>
<evidence type="ECO:0000313" key="4">
    <source>
        <dbReference type="Proteomes" id="UP000196485"/>
    </source>
</evidence>
<organism evidence="3 4">
    <name type="scientific">Photobacterium aquimaris</name>
    <dbReference type="NCBI Taxonomy" id="512643"/>
    <lineage>
        <taxon>Bacteria</taxon>
        <taxon>Pseudomonadati</taxon>
        <taxon>Pseudomonadota</taxon>
        <taxon>Gammaproteobacteria</taxon>
        <taxon>Vibrionales</taxon>
        <taxon>Vibrionaceae</taxon>
        <taxon>Photobacterium</taxon>
    </lineage>
</organism>
<evidence type="ECO:0000313" key="3">
    <source>
        <dbReference type="EMBL" id="SMY15910.1"/>
    </source>
</evidence>
<dbReference type="Pfam" id="PF10807">
    <property type="entry name" value="DUF2541"/>
    <property type="match status" value="1"/>
</dbReference>
<evidence type="ECO:0000256" key="2">
    <source>
        <dbReference type="SAM" id="SignalP"/>
    </source>
</evidence>
<feature type="chain" id="PRO_5012983763" description="DUF2541 domain-containing protein" evidence="2">
    <location>
        <begin position="24"/>
        <end position="124"/>
    </location>
</feature>
<keyword evidence="4" id="KW-1185">Reference proteome</keyword>
<sequence length="124" mass="13722">MKKGLIGLALLAGGLVTSLPATAGTFTLGHTWLLEIGNVKGKIPFPICRNAKGFKIEAQRDLKLDRVKVRFRNGEEKTFNYYRDVKKDQDTGVRLFGYERCIKHIEVSGNSEGTRAGVKVIGID</sequence>
<proteinExistence type="predicted"/>
<dbReference type="RefSeq" id="WP_087820071.1">
    <property type="nucleotide sequence ID" value="NZ_FYAH01000002.1"/>
</dbReference>
<dbReference type="InterPro" id="IPR020240">
    <property type="entry name" value="UPF0412_YaaI"/>
</dbReference>
<evidence type="ECO:0000256" key="1">
    <source>
        <dbReference type="ARBA" id="ARBA00022729"/>
    </source>
</evidence>
<evidence type="ECO:0008006" key="5">
    <source>
        <dbReference type="Google" id="ProtNLM"/>
    </source>
</evidence>
<feature type="signal peptide" evidence="2">
    <location>
        <begin position="1"/>
        <end position="23"/>
    </location>
</feature>
<keyword evidence="1 2" id="KW-0732">Signal</keyword>